<organism evidence="2">
    <name type="scientific">Arabidopsis lyrata subsp. lyrata</name>
    <name type="common">Lyre-leaved rock-cress</name>
    <dbReference type="NCBI Taxonomy" id="81972"/>
    <lineage>
        <taxon>Eukaryota</taxon>
        <taxon>Viridiplantae</taxon>
        <taxon>Streptophyta</taxon>
        <taxon>Embryophyta</taxon>
        <taxon>Tracheophyta</taxon>
        <taxon>Spermatophyta</taxon>
        <taxon>Magnoliopsida</taxon>
        <taxon>eudicotyledons</taxon>
        <taxon>Gunneridae</taxon>
        <taxon>Pentapetalae</taxon>
        <taxon>rosids</taxon>
        <taxon>malvids</taxon>
        <taxon>Brassicales</taxon>
        <taxon>Brassicaceae</taxon>
        <taxon>Camelineae</taxon>
        <taxon>Arabidopsis</taxon>
    </lineage>
</organism>
<dbReference type="Proteomes" id="UP000008694">
    <property type="component" value="Unassembled WGS sequence"/>
</dbReference>
<dbReference type="STRING" id="81972.D7L3J5"/>
<gene>
    <name evidence="1" type="ORF">ARALYDRAFT_899733</name>
</gene>
<keyword evidence="2" id="KW-1185">Reference proteome</keyword>
<proteinExistence type="predicted"/>
<dbReference type="Gramene" id="scaffold_303703.1">
    <property type="protein sequence ID" value="scaffold_303703.1"/>
    <property type="gene ID" value="scaffold_303703.1"/>
</dbReference>
<accession>D7L3J5</accession>
<protein>
    <submittedName>
        <fullName evidence="1">Uncharacterized protein</fullName>
    </submittedName>
</protein>
<dbReference type="EMBL" id="GL348715">
    <property type="protein sequence ID" value="EFH60142.1"/>
    <property type="molecule type" value="Genomic_DNA"/>
</dbReference>
<evidence type="ECO:0000313" key="1">
    <source>
        <dbReference type="EMBL" id="EFH60142.1"/>
    </source>
</evidence>
<reference evidence="2" key="1">
    <citation type="journal article" date="2011" name="Nat. Genet.">
        <title>The Arabidopsis lyrata genome sequence and the basis of rapid genome size change.</title>
        <authorList>
            <person name="Hu T.T."/>
            <person name="Pattyn P."/>
            <person name="Bakker E.G."/>
            <person name="Cao J."/>
            <person name="Cheng J.-F."/>
            <person name="Clark R.M."/>
            <person name="Fahlgren N."/>
            <person name="Fawcett J.A."/>
            <person name="Grimwood J."/>
            <person name="Gundlach H."/>
            <person name="Haberer G."/>
            <person name="Hollister J.D."/>
            <person name="Ossowski S."/>
            <person name="Ottilar R.P."/>
            <person name="Salamov A.A."/>
            <person name="Schneeberger K."/>
            <person name="Spannagl M."/>
            <person name="Wang X."/>
            <person name="Yang L."/>
            <person name="Nasrallah M.E."/>
            <person name="Bergelson J."/>
            <person name="Carrington J.C."/>
            <person name="Gaut B.S."/>
            <person name="Schmutz J."/>
            <person name="Mayer K.F.X."/>
            <person name="Van de Peer Y."/>
            <person name="Grigoriev I.V."/>
            <person name="Nordborg M."/>
            <person name="Weigel D."/>
            <person name="Guo Y.-L."/>
        </authorList>
    </citation>
    <scope>NUCLEOTIDE SEQUENCE [LARGE SCALE GENOMIC DNA]</scope>
    <source>
        <strain evidence="2">cv. MN47</strain>
    </source>
</reference>
<evidence type="ECO:0000313" key="2">
    <source>
        <dbReference type="Proteomes" id="UP000008694"/>
    </source>
</evidence>
<dbReference type="eggNOG" id="KOG2624">
    <property type="taxonomic scope" value="Eukaryota"/>
</dbReference>
<dbReference type="HOGENOM" id="CLU_3053057_0_0_1"/>
<sequence length="54" mass="5962">MKLVAVLTTFTIFYGETQSHLLHGSPVNSLCADLIDPANYTCTEHNVNINGYSF</sequence>
<name>D7L3J5_ARALL</name>
<dbReference type="AlphaFoldDB" id="D7L3J5"/>